<sequence>MAPFVVLVAVTLAARAMGAWGLEYTATWPGALAIGLAAMFVVTGLAHFGTTRRAGLIAIVPPSLPAPAHVVTVTGVLELAGAACLLVPPAVGPLRVLGAWALASLLVAMFPANVYASRARRSPHAPHTPLRLRAPLQALFVLAALTVALAT</sequence>
<evidence type="ECO:0000313" key="3">
    <source>
        <dbReference type="Proteomes" id="UP001410795"/>
    </source>
</evidence>
<evidence type="ECO:0000256" key="1">
    <source>
        <dbReference type="SAM" id="Phobius"/>
    </source>
</evidence>
<keyword evidence="1" id="KW-1133">Transmembrane helix</keyword>
<evidence type="ECO:0008006" key="4">
    <source>
        <dbReference type="Google" id="ProtNLM"/>
    </source>
</evidence>
<comment type="caution">
    <text evidence="2">The sequence shown here is derived from an EMBL/GenBank/DDBJ whole genome shotgun (WGS) entry which is preliminary data.</text>
</comment>
<protein>
    <recommendedName>
        <fullName evidence="4">DoxX family membrane protein</fullName>
    </recommendedName>
</protein>
<keyword evidence="1" id="KW-0472">Membrane</keyword>
<dbReference type="EMBL" id="BAAAYV010000025">
    <property type="protein sequence ID" value="GAA3669112.1"/>
    <property type="molecule type" value="Genomic_DNA"/>
</dbReference>
<proteinExistence type="predicted"/>
<accession>A0ABP7BU56</accession>
<keyword evidence="3" id="KW-1185">Reference proteome</keyword>
<dbReference type="Proteomes" id="UP001410795">
    <property type="component" value="Unassembled WGS sequence"/>
</dbReference>
<gene>
    <name evidence="2" type="ORF">GCM10022202_33980</name>
</gene>
<name>A0ABP7BU56_9MICO</name>
<reference evidence="3" key="1">
    <citation type="journal article" date="2019" name="Int. J. Syst. Evol. Microbiol.">
        <title>The Global Catalogue of Microorganisms (GCM) 10K type strain sequencing project: providing services to taxonomists for standard genome sequencing and annotation.</title>
        <authorList>
            <consortium name="The Broad Institute Genomics Platform"/>
            <consortium name="The Broad Institute Genome Sequencing Center for Infectious Disease"/>
            <person name="Wu L."/>
            <person name="Ma J."/>
        </authorList>
    </citation>
    <scope>NUCLEOTIDE SEQUENCE [LARGE SCALE GENOMIC DNA]</scope>
    <source>
        <strain evidence="3">JCM 16546</strain>
    </source>
</reference>
<feature type="transmembrane region" description="Helical" evidence="1">
    <location>
        <begin position="28"/>
        <end position="49"/>
    </location>
</feature>
<evidence type="ECO:0000313" key="2">
    <source>
        <dbReference type="EMBL" id="GAA3669112.1"/>
    </source>
</evidence>
<feature type="transmembrane region" description="Helical" evidence="1">
    <location>
        <begin position="97"/>
        <end position="118"/>
    </location>
</feature>
<organism evidence="2 3">
    <name type="scientific">Microbacterium marinilacus</name>
    <dbReference type="NCBI Taxonomy" id="415209"/>
    <lineage>
        <taxon>Bacteria</taxon>
        <taxon>Bacillati</taxon>
        <taxon>Actinomycetota</taxon>
        <taxon>Actinomycetes</taxon>
        <taxon>Micrococcales</taxon>
        <taxon>Microbacteriaceae</taxon>
        <taxon>Microbacterium</taxon>
    </lineage>
</organism>
<dbReference type="PANTHER" id="PTHR36974:SF1">
    <property type="entry name" value="DOXX FAMILY MEMBRANE PROTEIN"/>
    <property type="match status" value="1"/>
</dbReference>
<keyword evidence="1" id="KW-0812">Transmembrane</keyword>
<dbReference type="PANTHER" id="PTHR36974">
    <property type="entry name" value="MEMBRANE PROTEIN-RELATED"/>
    <property type="match status" value="1"/>
</dbReference>
<dbReference type="RefSeq" id="WP_246603905.1">
    <property type="nucleotide sequence ID" value="NZ_BAAAYV010000025.1"/>
</dbReference>